<gene>
    <name evidence="4" type="ORF">N800_13815</name>
</gene>
<dbReference type="InterPro" id="IPR004624">
    <property type="entry name" value="YjdM"/>
</dbReference>
<evidence type="ECO:0000259" key="2">
    <source>
        <dbReference type="Pfam" id="PF03831"/>
    </source>
</evidence>
<dbReference type="PANTHER" id="PTHR30305:SF3">
    <property type="entry name" value="PROTEIN YJDM"/>
    <property type="match status" value="1"/>
</dbReference>
<dbReference type="InterPro" id="IPR013988">
    <property type="entry name" value="YjdM_C"/>
</dbReference>
<dbReference type="eggNOG" id="COG2824">
    <property type="taxonomic scope" value="Bacteria"/>
</dbReference>
<dbReference type="Gene3D" id="2.20.25.10">
    <property type="match status" value="1"/>
</dbReference>
<evidence type="ECO:0000256" key="1">
    <source>
        <dbReference type="ARBA" id="ARBA00009248"/>
    </source>
</evidence>
<organism evidence="4 5">
    <name type="scientific">Lysobacter daejeonensis GH1-9</name>
    <dbReference type="NCBI Taxonomy" id="1385517"/>
    <lineage>
        <taxon>Bacteria</taxon>
        <taxon>Pseudomonadati</taxon>
        <taxon>Pseudomonadota</taxon>
        <taxon>Gammaproteobacteria</taxon>
        <taxon>Lysobacterales</taxon>
        <taxon>Lysobacteraceae</taxon>
        <taxon>Aerolutibacter</taxon>
    </lineage>
</organism>
<dbReference type="Pfam" id="PF08274">
    <property type="entry name" value="Zn_Ribbon_YjdM"/>
    <property type="match status" value="1"/>
</dbReference>
<dbReference type="PANTHER" id="PTHR30305">
    <property type="entry name" value="PROTEIN YJDM-RELATED"/>
    <property type="match status" value="1"/>
</dbReference>
<dbReference type="Pfam" id="PF03831">
    <property type="entry name" value="YjdM"/>
    <property type="match status" value="1"/>
</dbReference>
<reference evidence="4 5" key="1">
    <citation type="submission" date="2013-08" db="EMBL/GenBank/DDBJ databases">
        <title>Genome sequencing of Lysobacter.</title>
        <authorList>
            <person name="Zhang S."/>
            <person name="Wang G."/>
        </authorList>
    </citation>
    <scope>NUCLEOTIDE SEQUENCE [LARGE SCALE GENOMIC DNA]</scope>
    <source>
        <strain evidence="4 5">GH1-9</strain>
    </source>
</reference>
<feature type="domain" description="Protein YjdM C-terminal" evidence="2">
    <location>
        <begin position="47"/>
        <end position="114"/>
    </location>
</feature>
<feature type="domain" description="Protein YjdM N-terminal" evidence="3">
    <location>
        <begin position="3"/>
        <end position="32"/>
    </location>
</feature>
<evidence type="ECO:0000259" key="3">
    <source>
        <dbReference type="Pfam" id="PF08274"/>
    </source>
</evidence>
<protein>
    <submittedName>
        <fullName evidence="4">Alkylphosphonate utilization protein</fullName>
    </submittedName>
</protein>
<dbReference type="EMBL" id="AVPU01000005">
    <property type="protein sequence ID" value="KGM55407.1"/>
    <property type="molecule type" value="Genomic_DNA"/>
</dbReference>
<name>A0A0A0F204_9GAMM</name>
<evidence type="ECO:0000313" key="4">
    <source>
        <dbReference type="EMBL" id="KGM55407.1"/>
    </source>
</evidence>
<dbReference type="SUPFAM" id="SSF82057">
    <property type="entry name" value="Prokaryotic SH3-related domain"/>
    <property type="match status" value="1"/>
</dbReference>
<dbReference type="RefSeq" id="WP_036135253.1">
    <property type="nucleotide sequence ID" value="NZ_AVPU01000005.1"/>
</dbReference>
<dbReference type="NCBIfam" id="TIGR00686">
    <property type="entry name" value="phnA"/>
    <property type="match status" value="1"/>
</dbReference>
<dbReference type="AlphaFoldDB" id="A0A0A0F204"/>
<dbReference type="SUPFAM" id="SSF57783">
    <property type="entry name" value="Zinc beta-ribbon"/>
    <property type="match status" value="1"/>
</dbReference>
<keyword evidence="5" id="KW-1185">Reference proteome</keyword>
<comment type="similarity">
    <text evidence="1">Belongs to the YjdM family.</text>
</comment>
<dbReference type="Proteomes" id="UP000029998">
    <property type="component" value="Unassembled WGS sequence"/>
</dbReference>
<comment type="caution">
    <text evidence="4">The sequence shown here is derived from an EMBL/GenBank/DDBJ whole genome shotgun (WGS) entry which is preliminary data.</text>
</comment>
<proteinExistence type="inferred from homology"/>
<evidence type="ECO:0000313" key="5">
    <source>
        <dbReference type="Proteomes" id="UP000029998"/>
    </source>
</evidence>
<dbReference type="OrthoDB" id="9810131at2"/>
<dbReference type="Gene3D" id="2.30.30.40">
    <property type="entry name" value="SH3 Domains"/>
    <property type="match status" value="1"/>
</dbReference>
<sequence length="114" mass="12114">MPTLPPCPQCALENTYPDGDNYVCADCGHEWPMAGNAAAIDEDDAVVKDANGTVLADGDAVVLIKDLKVKGSSITLKQGTKVKSIRLVGSGDHEVDCRMDAGNFMLKACYLKKV</sequence>
<accession>A0A0A0F204</accession>
<dbReference type="InterPro" id="IPR013987">
    <property type="entry name" value="YjdM_N"/>
</dbReference>